<proteinExistence type="inferred from homology"/>
<evidence type="ECO:0000313" key="4">
    <source>
        <dbReference type="EMBL" id="NXG01294.1"/>
    </source>
</evidence>
<protein>
    <submittedName>
        <fullName evidence="4">ELL2 factor</fullName>
    </submittedName>
</protein>
<dbReference type="GO" id="GO:0042795">
    <property type="term" value="P:snRNA transcription by RNA polymerase II"/>
    <property type="evidence" value="ECO:0007669"/>
    <property type="project" value="TreeGrafter"/>
</dbReference>
<dbReference type="AlphaFoldDB" id="A0A7K8YCQ3"/>
<evidence type="ECO:0000259" key="3">
    <source>
        <dbReference type="PROSITE" id="PS51980"/>
    </source>
</evidence>
<accession>A0A7K8YCQ3</accession>
<comment type="caution">
    <text evidence="4">The sequence shown here is derived from an EMBL/GenBank/DDBJ whole genome shotgun (WGS) entry which is preliminary data.</text>
</comment>
<comment type="similarity">
    <text evidence="1 2">Belongs to the ELL/occludin family.</text>
</comment>
<dbReference type="GO" id="GO:0032968">
    <property type="term" value="P:positive regulation of transcription elongation by RNA polymerase II"/>
    <property type="evidence" value="ECO:0007669"/>
    <property type="project" value="TreeGrafter"/>
</dbReference>
<dbReference type="PANTHER" id="PTHR23288:SF8">
    <property type="entry name" value="RNA POLYMERASE II ELONGATION FACTOR ELL2"/>
    <property type="match status" value="1"/>
</dbReference>
<dbReference type="EMBL" id="VWZD01002568">
    <property type="protein sequence ID" value="NXG01294.1"/>
    <property type="molecule type" value="Genomic_DNA"/>
</dbReference>
<dbReference type="Gene3D" id="6.10.140.340">
    <property type="match status" value="1"/>
</dbReference>
<dbReference type="InterPro" id="IPR031176">
    <property type="entry name" value="ELL/occludin"/>
</dbReference>
<dbReference type="GO" id="GO:0008023">
    <property type="term" value="C:transcription elongation factor complex"/>
    <property type="evidence" value="ECO:0007669"/>
    <property type="project" value="TreeGrafter"/>
</dbReference>
<dbReference type="PANTHER" id="PTHR23288">
    <property type="entry name" value="OCCLUDIN AND RNA POLYMERASE II ELONGATION FACTOR ELL"/>
    <property type="match status" value="1"/>
</dbReference>
<reference evidence="4 5" key="1">
    <citation type="submission" date="2019-09" db="EMBL/GenBank/DDBJ databases">
        <title>Bird 10,000 Genomes (B10K) Project - Family phase.</title>
        <authorList>
            <person name="Zhang G."/>
        </authorList>
    </citation>
    <scope>NUCLEOTIDE SEQUENCE [LARGE SCALE GENOMIC DNA]</scope>
    <source>
        <strain evidence="4">B10K-DU-001-06</strain>
        <tissue evidence="4">Muscle</tissue>
    </source>
</reference>
<feature type="non-terminal residue" evidence="4">
    <location>
        <position position="1"/>
    </location>
</feature>
<keyword evidence="5" id="KW-1185">Reference proteome</keyword>
<feature type="non-terminal residue" evidence="4">
    <location>
        <position position="66"/>
    </location>
</feature>
<dbReference type="Proteomes" id="UP000558958">
    <property type="component" value="Unassembled WGS sequence"/>
</dbReference>
<evidence type="ECO:0000256" key="2">
    <source>
        <dbReference type="PROSITE-ProRule" id="PRU01324"/>
    </source>
</evidence>
<name>A0A7K8YCQ3_9PASS</name>
<evidence type="ECO:0000256" key="1">
    <source>
        <dbReference type="ARBA" id="ARBA00009171"/>
    </source>
</evidence>
<dbReference type="Pfam" id="PF07303">
    <property type="entry name" value="Occludin_ELL"/>
    <property type="match status" value="1"/>
</dbReference>
<dbReference type="InterPro" id="IPR010844">
    <property type="entry name" value="Occludin_ELL"/>
</dbReference>
<organism evidence="4 5">
    <name type="scientific">Sakesphorus luctuosus</name>
    <dbReference type="NCBI Taxonomy" id="419690"/>
    <lineage>
        <taxon>Eukaryota</taxon>
        <taxon>Metazoa</taxon>
        <taxon>Chordata</taxon>
        <taxon>Craniata</taxon>
        <taxon>Vertebrata</taxon>
        <taxon>Euteleostomi</taxon>
        <taxon>Archelosauria</taxon>
        <taxon>Archosauria</taxon>
        <taxon>Dinosauria</taxon>
        <taxon>Saurischia</taxon>
        <taxon>Theropoda</taxon>
        <taxon>Coelurosauria</taxon>
        <taxon>Aves</taxon>
        <taxon>Neognathae</taxon>
        <taxon>Neoaves</taxon>
        <taxon>Telluraves</taxon>
        <taxon>Australaves</taxon>
        <taxon>Passeriformes</taxon>
        <taxon>Thamnophilidae</taxon>
        <taxon>Sakesphorus</taxon>
    </lineage>
</organism>
<dbReference type="PROSITE" id="PS51980">
    <property type="entry name" value="OCEL"/>
    <property type="match status" value="1"/>
</dbReference>
<dbReference type="GO" id="GO:0000987">
    <property type="term" value="F:cis-regulatory region sequence-specific DNA binding"/>
    <property type="evidence" value="ECO:0007669"/>
    <property type="project" value="TreeGrafter"/>
</dbReference>
<feature type="domain" description="OCEL" evidence="3">
    <location>
        <begin position="1"/>
        <end position="66"/>
    </location>
</feature>
<dbReference type="SUPFAM" id="SSF144292">
    <property type="entry name" value="occludin/ELL-like"/>
    <property type="match status" value="1"/>
</dbReference>
<sequence>RTYVAIVFYEQCQSYEEGFNAEYGEYQNLLAQIECITTTFRKLDKQNKLVTPGSTAHQVKKENTVK</sequence>
<gene>
    <name evidence="4" type="primary">Ell2_0</name>
    <name evidence="4" type="ORF">SAKLUC_R15483</name>
</gene>
<evidence type="ECO:0000313" key="5">
    <source>
        <dbReference type="Proteomes" id="UP000558958"/>
    </source>
</evidence>